<dbReference type="Gene3D" id="1.10.357.10">
    <property type="entry name" value="Tetracycline Repressor, domain 2"/>
    <property type="match status" value="1"/>
</dbReference>
<dbReference type="Proteomes" id="UP001319180">
    <property type="component" value="Unassembled WGS sequence"/>
</dbReference>
<dbReference type="InterPro" id="IPR050624">
    <property type="entry name" value="HTH-type_Tx_Regulator"/>
</dbReference>
<dbReference type="PANTHER" id="PTHR43479">
    <property type="entry name" value="ACREF/ENVCD OPERON REPRESSOR-RELATED"/>
    <property type="match status" value="1"/>
</dbReference>
<dbReference type="AlphaFoldDB" id="A0AAP2DC49"/>
<feature type="DNA-binding region" description="H-T-H motif" evidence="2">
    <location>
        <begin position="24"/>
        <end position="43"/>
    </location>
</feature>
<dbReference type="RefSeq" id="WP_254092505.1">
    <property type="nucleotide sequence ID" value="NZ_JAHESC010000038.1"/>
</dbReference>
<sequence length="210" mass="24996">MTTKEKIIFKAIDLYNEHGFANVTSRDIAKELKISHGNLEYHYQNKETLLSAIYMCMKDEVSSYFSEIDRSQDPFVQFDTYLRRLEPFQTKYLFFNLDVLEISRKYPAIKEKLDATIQLRKEQMTHFFNLFDESGYLLPEPSYEFYTRLQHKIRVLITFWVSQDAVLQNFNQGQHISMTQSIWDLLLPHLTEKGKRQYKNVSQALTPVLK</sequence>
<keyword evidence="5" id="KW-1185">Reference proteome</keyword>
<dbReference type="PRINTS" id="PR00455">
    <property type="entry name" value="HTHTETR"/>
</dbReference>
<dbReference type="InterPro" id="IPR009057">
    <property type="entry name" value="Homeodomain-like_sf"/>
</dbReference>
<dbReference type="InterPro" id="IPR001647">
    <property type="entry name" value="HTH_TetR"/>
</dbReference>
<dbReference type="Pfam" id="PF13972">
    <property type="entry name" value="TetR"/>
    <property type="match status" value="1"/>
</dbReference>
<comment type="caution">
    <text evidence="4">The sequence shown here is derived from an EMBL/GenBank/DDBJ whole genome shotgun (WGS) entry which is preliminary data.</text>
</comment>
<dbReference type="InterPro" id="IPR025722">
    <property type="entry name" value="TetR"/>
</dbReference>
<evidence type="ECO:0000256" key="2">
    <source>
        <dbReference type="PROSITE-ProRule" id="PRU00335"/>
    </source>
</evidence>
<dbReference type="PANTHER" id="PTHR43479:SF11">
    <property type="entry name" value="ACREF_ENVCD OPERON REPRESSOR-RELATED"/>
    <property type="match status" value="1"/>
</dbReference>
<protein>
    <submittedName>
        <fullName evidence="4">TetR/AcrR family transcriptional regulator</fullName>
    </submittedName>
</protein>
<evidence type="ECO:0000313" key="5">
    <source>
        <dbReference type="Proteomes" id="UP001319180"/>
    </source>
</evidence>
<name>A0AAP2DC49_9BACT</name>
<dbReference type="SUPFAM" id="SSF46689">
    <property type="entry name" value="Homeodomain-like"/>
    <property type="match status" value="1"/>
</dbReference>
<evidence type="ECO:0000256" key="1">
    <source>
        <dbReference type="ARBA" id="ARBA00023125"/>
    </source>
</evidence>
<reference evidence="4 5" key="1">
    <citation type="submission" date="2021-05" db="EMBL/GenBank/DDBJ databases">
        <title>A Polyphasic approach of four new species of the genus Ohtaekwangia: Ohtaekwangia histidinii sp. nov., Ohtaekwangia cretensis sp. nov., Ohtaekwangia indiensis sp. nov., Ohtaekwangia reichenbachii sp. nov. from diverse environment.</title>
        <authorList>
            <person name="Octaviana S."/>
        </authorList>
    </citation>
    <scope>NUCLEOTIDE SEQUENCE [LARGE SCALE GENOMIC DNA]</scope>
    <source>
        <strain evidence="4 5">PWU37</strain>
    </source>
</reference>
<gene>
    <name evidence="4" type="ORF">KK078_22120</name>
</gene>
<dbReference type="PROSITE" id="PS50977">
    <property type="entry name" value="HTH_TETR_2"/>
    <property type="match status" value="1"/>
</dbReference>
<evidence type="ECO:0000259" key="3">
    <source>
        <dbReference type="PROSITE" id="PS50977"/>
    </source>
</evidence>
<keyword evidence="1 2" id="KW-0238">DNA-binding</keyword>
<dbReference type="Pfam" id="PF00440">
    <property type="entry name" value="TetR_N"/>
    <property type="match status" value="1"/>
</dbReference>
<accession>A0AAP2DC49</accession>
<proteinExistence type="predicted"/>
<dbReference type="EMBL" id="JAHESC010000038">
    <property type="protein sequence ID" value="MBT1689279.1"/>
    <property type="molecule type" value="Genomic_DNA"/>
</dbReference>
<organism evidence="4 5">
    <name type="scientific">Dawidia soli</name>
    <dbReference type="NCBI Taxonomy" id="2782352"/>
    <lineage>
        <taxon>Bacteria</taxon>
        <taxon>Pseudomonadati</taxon>
        <taxon>Bacteroidota</taxon>
        <taxon>Cytophagia</taxon>
        <taxon>Cytophagales</taxon>
        <taxon>Chryseotaleaceae</taxon>
        <taxon>Dawidia</taxon>
    </lineage>
</organism>
<feature type="domain" description="HTH tetR-type" evidence="3">
    <location>
        <begin position="1"/>
        <end position="61"/>
    </location>
</feature>
<dbReference type="GO" id="GO:0003677">
    <property type="term" value="F:DNA binding"/>
    <property type="evidence" value="ECO:0007669"/>
    <property type="project" value="UniProtKB-UniRule"/>
</dbReference>
<evidence type="ECO:0000313" key="4">
    <source>
        <dbReference type="EMBL" id="MBT1689279.1"/>
    </source>
</evidence>